<dbReference type="InterPro" id="IPR009723">
    <property type="entry name" value="Pop1_N"/>
</dbReference>
<evidence type="ECO:0000313" key="3">
    <source>
        <dbReference type="Proteomes" id="UP000192758"/>
    </source>
</evidence>
<comment type="caution">
    <text evidence="2">The sequence shown here is derived from an EMBL/GenBank/DDBJ whole genome shotgun (WGS) entry which is preliminary data.</text>
</comment>
<evidence type="ECO:0000313" key="2">
    <source>
        <dbReference type="EMBL" id="OQS55408.1"/>
    </source>
</evidence>
<dbReference type="Pfam" id="PF06978">
    <property type="entry name" value="POP1_N"/>
    <property type="match status" value="1"/>
</dbReference>
<gene>
    <name evidence="2" type="ORF">EHP00_2540</name>
</gene>
<proteinExistence type="predicted"/>
<dbReference type="STRING" id="646526.A0A1W0E849"/>
<keyword evidence="3" id="KW-1185">Reference proteome</keyword>
<dbReference type="EMBL" id="MNPJ01000009">
    <property type="protein sequence ID" value="OQS55408.1"/>
    <property type="molecule type" value="Genomic_DNA"/>
</dbReference>
<dbReference type="Proteomes" id="UP000192758">
    <property type="component" value="Unassembled WGS sequence"/>
</dbReference>
<organism evidence="2 3">
    <name type="scientific">Ecytonucleospora hepatopenaei</name>
    <dbReference type="NCBI Taxonomy" id="646526"/>
    <lineage>
        <taxon>Eukaryota</taxon>
        <taxon>Fungi</taxon>
        <taxon>Fungi incertae sedis</taxon>
        <taxon>Microsporidia</taxon>
        <taxon>Enterocytozoonidae</taxon>
        <taxon>Ecytonucleospora</taxon>
    </lineage>
</organism>
<dbReference type="OrthoDB" id="442863at2759"/>
<evidence type="ECO:0000259" key="1">
    <source>
        <dbReference type="Pfam" id="PF06978"/>
    </source>
</evidence>
<feature type="domain" description="Pop1 N-terminal" evidence="1">
    <location>
        <begin position="21"/>
        <end position="63"/>
    </location>
</feature>
<dbReference type="AlphaFoldDB" id="A0A1W0E849"/>
<dbReference type="VEuPathDB" id="MicrosporidiaDB:EHP00_2540"/>
<accession>A0A1W0E849</accession>
<protein>
    <recommendedName>
        <fullName evidence="1">Pop1 N-terminal domain-containing protein</fullName>
    </recommendedName>
</protein>
<reference evidence="2 3" key="1">
    <citation type="journal article" date="2017" name="Environ. Microbiol.">
        <title>Decay of the glycolytic pathway and adaptation to intranuclear parasitism within Enterocytozoonidae microsporidia.</title>
        <authorList>
            <person name="Wiredu Boakye D."/>
            <person name="Jaroenlak P."/>
            <person name="Prachumwat A."/>
            <person name="Williams T.A."/>
            <person name="Bateman K.S."/>
            <person name="Itsathitphaisarn O."/>
            <person name="Sritunyalucksana K."/>
            <person name="Paszkiewicz K.H."/>
            <person name="Moore K.A."/>
            <person name="Stentiford G.D."/>
            <person name="Williams B.A."/>
        </authorList>
    </citation>
    <scope>NUCLEOTIDE SEQUENCE [LARGE SCALE GENOMIC DNA]</scope>
    <source>
        <strain evidence="2 3">TH1</strain>
    </source>
</reference>
<sequence length="404" mass="48452">MFVILNFIRNFMTENINIKDFLNARTKEINDIEKSMNHEKRVSQKFQELPHYARRRNHSYAPRPVKFKRRTKNRFLIRSHVYFAKRFKMLKLSLENDLDLKRSDISIPWERNIKSKSFLTKAYANGYFLDESFLSFQGFDLTEFGKEEKYVKNFEINEYFTLNGVDYLKNKQGYFKNVFSNKCFIQKHAIFKFFCLKEDILKDLKKIVRENNGILYKNKDKCALDNFLCILDVRNHIKTLLRFEKLFIRAVSIKELNILAIEQNKMTSYDLIHTEFFKKIDEKLYEDFVLKYNAKPLGKKNLISDLNIFKLSNTETQLVYAIFKLKKGSVKRSALVFYENEVVGRVIRQGYRFSSGCNYGLCCIFQNKFDRHFFQKEIKDCIFMCMDIDQKNKHPMCIMDILHN</sequence>
<name>A0A1W0E849_9MICR</name>